<organism evidence="2 3">
    <name type="scientific">Geodermatophilus telluris</name>
    <dbReference type="NCBI Taxonomy" id="1190417"/>
    <lineage>
        <taxon>Bacteria</taxon>
        <taxon>Bacillati</taxon>
        <taxon>Actinomycetota</taxon>
        <taxon>Actinomycetes</taxon>
        <taxon>Geodermatophilales</taxon>
        <taxon>Geodermatophilaceae</taxon>
        <taxon>Geodermatophilus</taxon>
    </lineage>
</organism>
<dbReference type="PROSITE" id="PS51186">
    <property type="entry name" value="GNAT"/>
    <property type="match status" value="1"/>
</dbReference>
<dbReference type="Pfam" id="PF13302">
    <property type="entry name" value="Acetyltransf_3"/>
    <property type="match status" value="1"/>
</dbReference>
<dbReference type="CDD" id="cd04301">
    <property type="entry name" value="NAT_SF"/>
    <property type="match status" value="1"/>
</dbReference>
<gene>
    <name evidence="2" type="ORF">SAMN05660690_2021</name>
</gene>
<feature type="domain" description="N-acetyltransferase" evidence="1">
    <location>
        <begin position="7"/>
        <end position="179"/>
    </location>
</feature>
<keyword evidence="3" id="KW-1185">Reference proteome</keyword>
<dbReference type="STRING" id="1190417.SAMN05660690_2021"/>
<evidence type="ECO:0000313" key="2">
    <source>
        <dbReference type="EMBL" id="SDC58709.1"/>
    </source>
</evidence>
<dbReference type="Proteomes" id="UP000199416">
    <property type="component" value="Unassembled WGS sequence"/>
</dbReference>
<dbReference type="PANTHER" id="PTHR43792:SF16">
    <property type="entry name" value="N-ACETYLTRANSFERASE DOMAIN-CONTAINING PROTEIN"/>
    <property type="match status" value="1"/>
</dbReference>
<name>A0A1G6MT38_9ACTN</name>
<accession>A0A1G6MT38</accession>
<evidence type="ECO:0000313" key="3">
    <source>
        <dbReference type="Proteomes" id="UP000199416"/>
    </source>
</evidence>
<dbReference type="GO" id="GO:0016747">
    <property type="term" value="F:acyltransferase activity, transferring groups other than amino-acyl groups"/>
    <property type="evidence" value="ECO:0007669"/>
    <property type="project" value="InterPro"/>
</dbReference>
<dbReference type="Gene3D" id="3.40.630.30">
    <property type="match status" value="1"/>
</dbReference>
<dbReference type="RefSeq" id="WP_175471657.1">
    <property type="nucleotide sequence ID" value="NZ_FMZF01000002.1"/>
</dbReference>
<dbReference type="InterPro" id="IPR016181">
    <property type="entry name" value="Acyl_CoA_acyltransferase"/>
</dbReference>
<reference evidence="3" key="1">
    <citation type="submission" date="2016-10" db="EMBL/GenBank/DDBJ databases">
        <authorList>
            <person name="Varghese N."/>
            <person name="Submissions S."/>
        </authorList>
    </citation>
    <scope>NUCLEOTIDE SEQUENCE [LARGE SCALE GENOMIC DNA]</scope>
    <source>
        <strain evidence="3">DSM 45421</strain>
    </source>
</reference>
<proteinExistence type="predicted"/>
<sequence>MSADASVRLVPFEPEHLLAVLPWFDDPDTRRRLGGPEWPERELALRSAAREEEFRGRRVLRSHTFVALDDDDRLVAQIGGDVYDRWTVWDPAAERVVSTDPRRSMGAAYVVAPACRGRGYGSAMLRALVDAPETADVELFVLGIEPDNAASLRVAAAAGFTPLTTEPDAEDVVYVRRERRPSSP</sequence>
<dbReference type="AlphaFoldDB" id="A0A1G6MT38"/>
<dbReference type="SUPFAM" id="SSF55729">
    <property type="entry name" value="Acyl-CoA N-acyltransferases (Nat)"/>
    <property type="match status" value="1"/>
</dbReference>
<dbReference type="EMBL" id="FMZF01000002">
    <property type="protein sequence ID" value="SDC58709.1"/>
    <property type="molecule type" value="Genomic_DNA"/>
</dbReference>
<protein>
    <submittedName>
        <fullName evidence="2">Acetyltransferase (GNAT) domain-containing protein</fullName>
    </submittedName>
</protein>
<keyword evidence="2" id="KW-0808">Transferase</keyword>
<dbReference type="InterPro" id="IPR000182">
    <property type="entry name" value="GNAT_dom"/>
</dbReference>
<dbReference type="PANTHER" id="PTHR43792">
    <property type="entry name" value="GNAT FAMILY, PUTATIVE (AFU_ORTHOLOGUE AFUA_3G00765)-RELATED-RELATED"/>
    <property type="match status" value="1"/>
</dbReference>
<dbReference type="InterPro" id="IPR051531">
    <property type="entry name" value="N-acetyltransferase"/>
</dbReference>
<evidence type="ECO:0000259" key="1">
    <source>
        <dbReference type="PROSITE" id="PS51186"/>
    </source>
</evidence>